<evidence type="ECO:0000256" key="9">
    <source>
        <dbReference type="SAM" id="Coils"/>
    </source>
</evidence>
<keyword evidence="6" id="KW-0687">Ribonucleoprotein</keyword>
<evidence type="ECO:0000313" key="10">
    <source>
        <dbReference type="EMBL" id="SVE75871.1"/>
    </source>
</evidence>
<evidence type="ECO:0000256" key="3">
    <source>
        <dbReference type="ARBA" id="ARBA00022946"/>
    </source>
</evidence>
<proteinExistence type="evidence at transcript level"/>
<keyword evidence="9" id="KW-0175">Coiled coil</keyword>
<keyword evidence="5" id="KW-0496">Mitochondrion</keyword>
<evidence type="ECO:0000256" key="2">
    <source>
        <dbReference type="ARBA" id="ARBA00008434"/>
    </source>
</evidence>
<feature type="coiled-coil region" evidence="9">
    <location>
        <begin position="317"/>
        <end position="347"/>
    </location>
</feature>
<protein>
    <recommendedName>
        <fullName evidence="7">Small ribosomal subunit protein uS15m</fullName>
    </recommendedName>
    <alternativeName>
        <fullName evidence="8">28S ribosomal protein S15, mitochondrial</fullName>
    </alternativeName>
</protein>
<dbReference type="AlphaFoldDB" id="A0A4Y7M3Q8"/>
<dbReference type="Pfam" id="PF00312">
    <property type="entry name" value="Ribosomal_S15"/>
    <property type="match status" value="1"/>
</dbReference>
<dbReference type="EMBL" id="LR006252">
    <property type="protein sequence ID" value="SVE75871.1"/>
    <property type="molecule type" value="mRNA"/>
</dbReference>
<dbReference type="Gene3D" id="1.10.287.10">
    <property type="entry name" value="S15/NS1, RNA-binding"/>
    <property type="match status" value="1"/>
</dbReference>
<keyword evidence="3" id="KW-0809">Transit peptide</keyword>
<name>A0A4Y7M3Q8_9CRUS</name>
<evidence type="ECO:0000256" key="5">
    <source>
        <dbReference type="ARBA" id="ARBA00023128"/>
    </source>
</evidence>
<dbReference type="InterPro" id="IPR000589">
    <property type="entry name" value="Ribosomal_uS15"/>
</dbReference>
<evidence type="ECO:0000256" key="1">
    <source>
        <dbReference type="ARBA" id="ARBA00004173"/>
    </source>
</evidence>
<dbReference type="GO" id="GO:0005763">
    <property type="term" value="C:mitochondrial small ribosomal subunit"/>
    <property type="evidence" value="ECO:0007669"/>
    <property type="project" value="TreeGrafter"/>
</dbReference>
<dbReference type="GO" id="GO:0003723">
    <property type="term" value="F:RNA binding"/>
    <property type="evidence" value="ECO:0007669"/>
    <property type="project" value="TreeGrafter"/>
</dbReference>
<dbReference type="SUPFAM" id="SSF47060">
    <property type="entry name" value="S15/NS1 RNA-binding domain"/>
    <property type="match status" value="1"/>
</dbReference>
<dbReference type="SMART" id="SM01387">
    <property type="entry name" value="Ribosomal_S15"/>
    <property type="match status" value="1"/>
</dbReference>
<dbReference type="GO" id="GO:0032543">
    <property type="term" value="P:mitochondrial translation"/>
    <property type="evidence" value="ECO:0007669"/>
    <property type="project" value="TreeGrafter"/>
</dbReference>
<dbReference type="InterPro" id="IPR052137">
    <property type="entry name" value="uS15_ribosomal"/>
</dbReference>
<accession>A0A4Y7M3Q8</accession>
<dbReference type="PANTHER" id="PTHR46685">
    <property type="entry name" value="28S RIBOSOMAL PROTEIN S15, MITOCHONDRIAL"/>
    <property type="match status" value="1"/>
</dbReference>
<evidence type="ECO:0000256" key="6">
    <source>
        <dbReference type="ARBA" id="ARBA00023274"/>
    </source>
</evidence>
<reference evidence="10" key="1">
    <citation type="submission" date="2018-08" db="EMBL/GenBank/DDBJ databases">
        <authorList>
            <person name="Cornetti L."/>
        </authorList>
    </citation>
    <scope>NUCLEOTIDE SEQUENCE</scope>
    <source>
        <strain evidence="10">PT-GA-1</strain>
    </source>
</reference>
<comment type="subcellular location">
    <subcellularLocation>
        <location evidence="1">Mitochondrion</location>
    </subcellularLocation>
</comment>
<keyword evidence="4" id="KW-0689">Ribosomal protein</keyword>
<organism evidence="10">
    <name type="scientific">Daphnia hispanica</name>
    <dbReference type="NCBI Taxonomy" id="575233"/>
    <lineage>
        <taxon>Eukaryota</taxon>
        <taxon>Metazoa</taxon>
        <taxon>Ecdysozoa</taxon>
        <taxon>Arthropoda</taxon>
        <taxon>Crustacea</taxon>
        <taxon>Branchiopoda</taxon>
        <taxon>Diplostraca</taxon>
        <taxon>Cladocera</taxon>
        <taxon>Anomopoda</taxon>
        <taxon>Daphniidae</taxon>
        <taxon>Daphnia</taxon>
    </lineage>
</organism>
<evidence type="ECO:0000256" key="7">
    <source>
        <dbReference type="ARBA" id="ARBA00035249"/>
    </source>
</evidence>
<evidence type="ECO:0000256" key="4">
    <source>
        <dbReference type="ARBA" id="ARBA00022980"/>
    </source>
</evidence>
<sequence>MQASSNAGSGGLDGETASSTVAKSHCKNNKSGSSTVVQVTAVGDTDDLALVSQGKNLNVMYGASPSTIDKYSRVIFPVCFTCFHLMYWSPSLLSVVCCCAGNGNFFENSTQNSVIQSNYTIIGVIQTRTYKEINIEWVPPPKVSCLDPSKSGDRGTLPQLDLTRPQFKFSRNKPEVQLADRKDIPYEVKRIASLEFAPLNKQIQVIKHDVLGTVQRHAFDCSSLESAIACLTIKIRNQQRHTKTCRRDVMSRVICKENIDRRNSLLKYLRKADYKRFEWLLEKLDLVYHPHPEFIVPVTRKGSIMKLTNIYCERMRNDRLETYKKELENEKVKFAEEKAEVEKWIEEEEKQLGLRN</sequence>
<dbReference type="GO" id="GO:0003735">
    <property type="term" value="F:structural constituent of ribosome"/>
    <property type="evidence" value="ECO:0007669"/>
    <property type="project" value="InterPro"/>
</dbReference>
<dbReference type="InterPro" id="IPR009068">
    <property type="entry name" value="uS15_NS1_RNA-bd_sf"/>
</dbReference>
<comment type="similarity">
    <text evidence="2">Belongs to the universal ribosomal protein uS15 family.</text>
</comment>
<gene>
    <name evidence="10" type="primary">EOG090X09BQ</name>
</gene>
<dbReference type="PANTHER" id="PTHR46685:SF1">
    <property type="entry name" value="SMALL RIBOSOMAL SUBUNIT PROTEIN US15M"/>
    <property type="match status" value="1"/>
</dbReference>
<evidence type="ECO:0000256" key="8">
    <source>
        <dbReference type="ARBA" id="ARBA00035528"/>
    </source>
</evidence>